<dbReference type="AlphaFoldDB" id="A0A2K3Q6L4"/>
<organism evidence="2 3">
    <name type="scientific">Tolypocladium capitatum</name>
    <dbReference type="NCBI Taxonomy" id="45235"/>
    <lineage>
        <taxon>Eukaryota</taxon>
        <taxon>Fungi</taxon>
        <taxon>Dikarya</taxon>
        <taxon>Ascomycota</taxon>
        <taxon>Pezizomycotina</taxon>
        <taxon>Sordariomycetes</taxon>
        <taxon>Hypocreomycetidae</taxon>
        <taxon>Hypocreales</taxon>
        <taxon>Ophiocordycipitaceae</taxon>
        <taxon>Tolypocladium</taxon>
    </lineage>
</organism>
<keyword evidence="3" id="KW-1185">Reference proteome</keyword>
<feature type="non-terminal residue" evidence="2">
    <location>
        <position position="165"/>
    </location>
</feature>
<evidence type="ECO:0000256" key="1">
    <source>
        <dbReference type="SAM" id="MobiDB-lite"/>
    </source>
</evidence>
<dbReference type="STRING" id="45235.A0A2K3Q6L4"/>
<dbReference type="EMBL" id="NRSZ01001125">
    <property type="protein sequence ID" value="PNY23215.1"/>
    <property type="molecule type" value="Genomic_DNA"/>
</dbReference>
<name>A0A2K3Q6L4_9HYPO</name>
<feature type="compositionally biased region" description="Basic and acidic residues" evidence="1">
    <location>
        <begin position="77"/>
        <end position="86"/>
    </location>
</feature>
<evidence type="ECO:0000313" key="2">
    <source>
        <dbReference type="EMBL" id="PNY23215.1"/>
    </source>
</evidence>
<proteinExistence type="predicted"/>
<sequence>GTFNLAPTSYSYDSVLEGTISRGLELLNSVFVIEKHHHLVATMQEQMTLPAGYFFDDYCAWSNTAQSCRRRQFPSEGDAKTQRRDPMPFQGDNSSSPPMGWTTLWRETYSNLVGALVPQSLRRFGYVFWDASRMERSGARDLIIKTCDSAWGDDYDDEPRDRIAF</sequence>
<evidence type="ECO:0000313" key="3">
    <source>
        <dbReference type="Proteomes" id="UP000236621"/>
    </source>
</evidence>
<feature type="non-terminal residue" evidence="2">
    <location>
        <position position="1"/>
    </location>
</feature>
<comment type="caution">
    <text evidence="2">The sequence shown here is derived from an EMBL/GenBank/DDBJ whole genome shotgun (WGS) entry which is preliminary data.</text>
</comment>
<accession>A0A2K3Q6L4</accession>
<protein>
    <submittedName>
        <fullName evidence="2">Uncharacterized protein</fullName>
    </submittedName>
</protein>
<reference evidence="2 3" key="1">
    <citation type="submission" date="2017-08" db="EMBL/GenBank/DDBJ databases">
        <title>Harnessing the power of phylogenomics to disentangle the directionality and signatures of interkingdom host jumping in the parasitic fungal genus Tolypocladium.</title>
        <authorList>
            <person name="Quandt C.A."/>
            <person name="Patterson W."/>
            <person name="Spatafora J.W."/>
        </authorList>
    </citation>
    <scope>NUCLEOTIDE SEQUENCE [LARGE SCALE GENOMIC DNA]</scope>
    <source>
        <strain evidence="2 3">CBS 113982</strain>
    </source>
</reference>
<dbReference type="Proteomes" id="UP000236621">
    <property type="component" value="Unassembled WGS sequence"/>
</dbReference>
<dbReference type="OrthoDB" id="5304511at2759"/>
<gene>
    <name evidence="2" type="ORF">TCAP_06852</name>
</gene>
<feature type="region of interest" description="Disordered" evidence="1">
    <location>
        <begin position="71"/>
        <end position="97"/>
    </location>
</feature>